<evidence type="ECO:0000313" key="2">
    <source>
        <dbReference type="EMBL" id="RHN09780.1"/>
    </source>
</evidence>
<comment type="caution">
    <text evidence="2">The sequence shown here is derived from an EMBL/GenBank/DDBJ whole genome shotgun (WGS) entry which is preliminary data.</text>
</comment>
<proteinExistence type="predicted"/>
<name>A0A415TWU5_9FIRM</name>
<dbReference type="EMBL" id="QRQN01000006">
    <property type="protein sequence ID" value="RHN09780.1"/>
    <property type="molecule type" value="Genomic_DNA"/>
</dbReference>
<dbReference type="Pfam" id="PF08346">
    <property type="entry name" value="AntA"/>
    <property type="match status" value="1"/>
</dbReference>
<dbReference type="Proteomes" id="UP000283586">
    <property type="component" value="Unassembled WGS sequence"/>
</dbReference>
<protein>
    <recommendedName>
        <fullName evidence="1">AntA/AntB antirepressor domain-containing protein</fullName>
    </recommendedName>
</protein>
<dbReference type="AlphaFoldDB" id="A0A415TWU5"/>
<gene>
    <name evidence="2" type="ORF">DWZ31_06885</name>
</gene>
<feature type="domain" description="AntA/AntB antirepressor" evidence="1">
    <location>
        <begin position="25"/>
        <end position="90"/>
    </location>
</feature>
<evidence type="ECO:0000259" key="1">
    <source>
        <dbReference type="Pfam" id="PF08346"/>
    </source>
</evidence>
<organism evidence="2 3">
    <name type="scientific">Roseburia intestinalis</name>
    <dbReference type="NCBI Taxonomy" id="166486"/>
    <lineage>
        <taxon>Bacteria</taxon>
        <taxon>Bacillati</taxon>
        <taxon>Bacillota</taxon>
        <taxon>Clostridia</taxon>
        <taxon>Lachnospirales</taxon>
        <taxon>Lachnospiraceae</taxon>
        <taxon>Roseburia</taxon>
    </lineage>
</organism>
<reference evidence="2 3" key="1">
    <citation type="submission" date="2018-08" db="EMBL/GenBank/DDBJ databases">
        <title>A genome reference for cultivated species of the human gut microbiota.</title>
        <authorList>
            <person name="Zou Y."/>
            <person name="Xue W."/>
            <person name="Luo G."/>
        </authorList>
    </citation>
    <scope>NUCLEOTIDE SEQUENCE [LARGE SCALE GENOMIC DNA]</scope>
    <source>
        <strain evidence="2 3">AF31-21AC</strain>
    </source>
</reference>
<sequence>MQNLTVIENELVPVYETSTGEKVVYGSELHEVLGVRTPYKDWSSRRLLDVDAIENEDFEAAQICAPSGQTKKDHIIKLDTAKEMAMLERNEKGKQVRRYFIQVEKKFKAGKTSKKVQGTKKEKLPSVNMMVKNIKEALHDAGVDSKYIAAEVVRIYSDSGYPVNAPVISDTPKLWDCTTIAKEIGIFSESGRPHDKAVSAIIQKLDIFTDEVVRTAYSRNGHDGVTVQYKDSVFQKVKEWLQENGYPSVIELELANGSVNKCRVVYGEVA</sequence>
<evidence type="ECO:0000313" key="3">
    <source>
        <dbReference type="Proteomes" id="UP000283586"/>
    </source>
</evidence>
<dbReference type="InterPro" id="IPR013557">
    <property type="entry name" value="AntA/B_antirep"/>
</dbReference>
<accession>A0A415TWU5</accession>
<dbReference type="RefSeq" id="WP_015522378.1">
    <property type="nucleotide sequence ID" value="NZ_QRQN01000006.1"/>
</dbReference>